<evidence type="ECO:0000259" key="13">
    <source>
        <dbReference type="Pfam" id="PF01035"/>
    </source>
</evidence>
<evidence type="ECO:0000256" key="11">
    <source>
        <dbReference type="ARBA" id="ARBA00033095"/>
    </source>
</evidence>
<dbReference type="Gene3D" id="3.30.160.70">
    <property type="entry name" value="Methylated DNA-protein cysteine methyltransferase domain"/>
    <property type="match status" value="1"/>
</dbReference>
<dbReference type="EC" id="2.1.1.63" evidence="3"/>
<dbReference type="STRING" id="1344416.A0A138ZZB0"/>
<dbReference type="PANTHER" id="PTHR10815:SF13">
    <property type="entry name" value="METHYLATED-DNA--PROTEIN-CYSTEINE METHYLTRANSFERASE"/>
    <property type="match status" value="1"/>
</dbReference>
<dbReference type="GO" id="GO:0006281">
    <property type="term" value="P:DNA repair"/>
    <property type="evidence" value="ECO:0007669"/>
    <property type="project" value="UniProtKB-KW"/>
</dbReference>
<dbReference type="SUPFAM" id="SSF46767">
    <property type="entry name" value="Methylated DNA-protein cysteine methyltransferase, C-terminal domain"/>
    <property type="match status" value="1"/>
</dbReference>
<proteinExistence type="inferred from homology"/>
<dbReference type="Proteomes" id="UP000070544">
    <property type="component" value="Unassembled WGS sequence"/>
</dbReference>
<dbReference type="GO" id="GO:0003908">
    <property type="term" value="F:methylated-DNA-[protein]-cysteine S-methyltransferase activity"/>
    <property type="evidence" value="ECO:0007669"/>
    <property type="project" value="UniProtKB-EC"/>
</dbReference>
<dbReference type="InterPro" id="IPR036631">
    <property type="entry name" value="MGMT_N_sf"/>
</dbReference>
<reference evidence="14 15" key="1">
    <citation type="journal article" date="2015" name="Genome Biol. Evol.">
        <title>Phylogenomic analyses indicate that early fungi evolved digesting cell walls of algal ancestors of land plants.</title>
        <authorList>
            <person name="Chang Y."/>
            <person name="Wang S."/>
            <person name="Sekimoto S."/>
            <person name="Aerts A.L."/>
            <person name="Choi C."/>
            <person name="Clum A."/>
            <person name="LaButti K.M."/>
            <person name="Lindquist E.A."/>
            <person name="Yee Ngan C."/>
            <person name="Ohm R.A."/>
            <person name="Salamov A.A."/>
            <person name="Grigoriev I.V."/>
            <person name="Spatafora J.W."/>
            <person name="Berbee M.L."/>
        </authorList>
    </citation>
    <scope>NUCLEOTIDE SEQUENCE [LARGE SCALE GENOMIC DNA]</scope>
    <source>
        <strain evidence="14 15">JEL478</strain>
    </source>
</reference>
<evidence type="ECO:0000256" key="7">
    <source>
        <dbReference type="ARBA" id="ARBA00022763"/>
    </source>
</evidence>
<keyword evidence="5" id="KW-0489">Methyltransferase</keyword>
<evidence type="ECO:0000256" key="12">
    <source>
        <dbReference type="ARBA" id="ARBA00049348"/>
    </source>
</evidence>
<dbReference type="GO" id="GO:0032259">
    <property type="term" value="P:methylation"/>
    <property type="evidence" value="ECO:0007669"/>
    <property type="project" value="UniProtKB-KW"/>
</dbReference>
<evidence type="ECO:0000256" key="9">
    <source>
        <dbReference type="ARBA" id="ARBA00030795"/>
    </source>
</evidence>
<evidence type="ECO:0000256" key="5">
    <source>
        <dbReference type="ARBA" id="ARBA00022603"/>
    </source>
</evidence>
<dbReference type="InterPro" id="IPR036388">
    <property type="entry name" value="WH-like_DNA-bd_sf"/>
</dbReference>
<accession>A0A138ZZB0</accession>
<dbReference type="OrthoDB" id="1907495at2759"/>
<dbReference type="CDD" id="cd06445">
    <property type="entry name" value="ATase"/>
    <property type="match status" value="1"/>
</dbReference>
<gene>
    <name evidence="14" type="ORF">M427DRAFT_160177</name>
</gene>
<comment type="catalytic activity">
    <reaction evidence="1">
        <text>a 4-O-methyl-thymidine in DNA + L-cysteinyl-[protein] = a thymidine in DNA + S-methyl-L-cysteinyl-[protein]</text>
        <dbReference type="Rhea" id="RHEA:53428"/>
        <dbReference type="Rhea" id="RHEA-COMP:10131"/>
        <dbReference type="Rhea" id="RHEA-COMP:10132"/>
        <dbReference type="Rhea" id="RHEA-COMP:13555"/>
        <dbReference type="Rhea" id="RHEA-COMP:13556"/>
        <dbReference type="ChEBI" id="CHEBI:29950"/>
        <dbReference type="ChEBI" id="CHEBI:82612"/>
        <dbReference type="ChEBI" id="CHEBI:137386"/>
        <dbReference type="ChEBI" id="CHEBI:137387"/>
        <dbReference type="EC" id="2.1.1.63"/>
    </reaction>
</comment>
<evidence type="ECO:0000256" key="1">
    <source>
        <dbReference type="ARBA" id="ARBA00001286"/>
    </source>
</evidence>
<name>A0A138ZZB0_GONPJ</name>
<keyword evidence="15" id="KW-1185">Reference proteome</keyword>
<dbReference type="Gene3D" id="1.10.10.10">
    <property type="entry name" value="Winged helix-like DNA-binding domain superfamily/Winged helix DNA-binding domain"/>
    <property type="match status" value="1"/>
</dbReference>
<sequence>MPVSIRYTTHTFPSPIGVLLLAATKSGICLVKYLDSPSGEANPVKSLLAWTKTHKIDAAVTKAKEDSVLSDAVRAIEASVGGVDGNAKMDSLPVDLSLVGTTFQRSVWKSLRKVPAGTTVTYAELASLSGSPGASRAVGNANRSNPVPIIVPCHRCVASDGLGGYAGATDAESVEIKRKVFLLDVEGVKRSPLGSAGRGKRKRMDDAVDTCILKYVKAC</sequence>
<evidence type="ECO:0000256" key="4">
    <source>
        <dbReference type="ARBA" id="ARBA00015377"/>
    </source>
</evidence>
<comment type="catalytic activity">
    <reaction evidence="12">
        <text>a 6-O-methyl-2'-deoxyguanosine in DNA + L-cysteinyl-[protein] = S-methyl-L-cysteinyl-[protein] + a 2'-deoxyguanosine in DNA</text>
        <dbReference type="Rhea" id="RHEA:24000"/>
        <dbReference type="Rhea" id="RHEA-COMP:10131"/>
        <dbReference type="Rhea" id="RHEA-COMP:10132"/>
        <dbReference type="Rhea" id="RHEA-COMP:11367"/>
        <dbReference type="Rhea" id="RHEA-COMP:11368"/>
        <dbReference type="ChEBI" id="CHEBI:29950"/>
        <dbReference type="ChEBI" id="CHEBI:82612"/>
        <dbReference type="ChEBI" id="CHEBI:85445"/>
        <dbReference type="ChEBI" id="CHEBI:85448"/>
        <dbReference type="EC" id="2.1.1.63"/>
    </reaction>
</comment>
<comment type="similarity">
    <text evidence="2">Belongs to the MGMT family.</text>
</comment>
<dbReference type="EMBL" id="KQ965849">
    <property type="protein sequence ID" value="KXS09830.1"/>
    <property type="molecule type" value="Genomic_DNA"/>
</dbReference>
<evidence type="ECO:0000256" key="3">
    <source>
        <dbReference type="ARBA" id="ARBA00011918"/>
    </source>
</evidence>
<evidence type="ECO:0000313" key="14">
    <source>
        <dbReference type="EMBL" id="KXS09830.1"/>
    </source>
</evidence>
<dbReference type="FunFam" id="1.10.10.10:FF:000214">
    <property type="entry name" value="Methylated-DNA--protein-cysteine methyltransferase"/>
    <property type="match status" value="1"/>
</dbReference>
<evidence type="ECO:0000256" key="2">
    <source>
        <dbReference type="ARBA" id="ARBA00008711"/>
    </source>
</evidence>
<evidence type="ECO:0000256" key="8">
    <source>
        <dbReference type="ARBA" id="ARBA00023204"/>
    </source>
</evidence>
<keyword evidence="7" id="KW-0227">DNA damage</keyword>
<dbReference type="AlphaFoldDB" id="A0A138ZZB0"/>
<dbReference type="Pfam" id="PF01035">
    <property type="entry name" value="DNA_binding_1"/>
    <property type="match status" value="1"/>
</dbReference>
<organism evidence="14 15">
    <name type="scientific">Gonapodya prolifera (strain JEL478)</name>
    <name type="common">Monoblepharis prolifera</name>
    <dbReference type="NCBI Taxonomy" id="1344416"/>
    <lineage>
        <taxon>Eukaryota</taxon>
        <taxon>Fungi</taxon>
        <taxon>Fungi incertae sedis</taxon>
        <taxon>Chytridiomycota</taxon>
        <taxon>Chytridiomycota incertae sedis</taxon>
        <taxon>Monoblepharidomycetes</taxon>
        <taxon>Monoblepharidales</taxon>
        <taxon>Gonapodyaceae</taxon>
        <taxon>Gonapodya</taxon>
    </lineage>
</organism>
<keyword evidence="8" id="KW-0234">DNA repair</keyword>
<dbReference type="NCBIfam" id="TIGR00589">
    <property type="entry name" value="ogt"/>
    <property type="match status" value="1"/>
</dbReference>
<protein>
    <recommendedName>
        <fullName evidence="4">Methylated-DNA--protein-cysteine methyltransferase</fullName>
        <ecNumber evidence="3">2.1.1.63</ecNumber>
    </recommendedName>
    <alternativeName>
        <fullName evidence="9">6-O-methylguanine-DNA methyltransferase</fullName>
    </alternativeName>
    <alternativeName>
        <fullName evidence="11">DNA repair MTase</fullName>
    </alternativeName>
    <alternativeName>
        <fullName evidence="10">O-6-methylguanine-DNA-alkyltransferase</fullName>
    </alternativeName>
</protein>
<dbReference type="SUPFAM" id="SSF53155">
    <property type="entry name" value="Methylated DNA-protein cysteine methyltransferase domain"/>
    <property type="match status" value="1"/>
</dbReference>
<dbReference type="InterPro" id="IPR036217">
    <property type="entry name" value="MethylDNA_cys_MeTrfase_DNAb"/>
</dbReference>
<dbReference type="PANTHER" id="PTHR10815">
    <property type="entry name" value="METHYLATED-DNA--PROTEIN-CYSTEINE METHYLTRANSFERASE"/>
    <property type="match status" value="1"/>
</dbReference>
<keyword evidence="6" id="KW-0808">Transferase</keyword>
<evidence type="ECO:0000256" key="6">
    <source>
        <dbReference type="ARBA" id="ARBA00022679"/>
    </source>
</evidence>
<dbReference type="InterPro" id="IPR014048">
    <property type="entry name" value="MethylDNA_cys_MeTrfase_DNA-bd"/>
</dbReference>
<evidence type="ECO:0000256" key="10">
    <source>
        <dbReference type="ARBA" id="ARBA00031621"/>
    </source>
</evidence>
<evidence type="ECO:0000313" key="15">
    <source>
        <dbReference type="Proteomes" id="UP000070544"/>
    </source>
</evidence>
<feature type="domain" description="Methylated-DNA-[protein]-cysteine S-methyltransferase DNA binding" evidence="13">
    <location>
        <begin position="103"/>
        <end position="188"/>
    </location>
</feature>